<evidence type="ECO:0000256" key="10">
    <source>
        <dbReference type="SAM" id="SignalP"/>
    </source>
</evidence>
<dbReference type="PROSITE" id="PS51473">
    <property type="entry name" value="GNK2"/>
    <property type="match status" value="2"/>
</dbReference>
<comment type="caution">
    <text evidence="12">The sequence shown here is derived from an EMBL/GenBank/DDBJ whole genome shotgun (WGS) entry which is preliminary data.</text>
</comment>
<evidence type="ECO:0000256" key="7">
    <source>
        <dbReference type="ARBA" id="ARBA00024184"/>
    </source>
</evidence>
<dbReference type="GO" id="GO:0005886">
    <property type="term" value="C:plasma membrane"/>
    <property type="evidence" value="ECO:0007669"/>
    <property type="project" value="UniProtKB-SubCell"/>
</dbReference>
<keyword evidence="13" id="KW-1185">Reference proteome</keyword>
<dbReference type="PANTHER" id="PTHR32080:SF6">
    <property type="entry name" value="PLASMODESMATA-LOCATED PROTEIN 4"/>
    <property type="match status" value="1"/>
</dbReference>
<keyword evidence="5" id="KW-0965">Cell junction</keyword>
<keyword evidence="2" id="KW-0945">Host-virus interaction</keyword>
<comment type="subcellular location">
    <subcellularLocation>
        <location evidence="7">Cell junction</location>
        <location evidence="7">Plasmodesma</location>
    </subcellularLocation>
    <subcellularLocation>
        <location evidence="1">Cell membrane</location>
        <topology evidence="1">Single-pass type I membrane protein</topology>
    </subcellularLocation>
</comment>
<evidence type="ECO:0000259" key="11">
    <source>
        <dbReference type="PROSITE" id="PS51473"/>
    </source>
</evidence>
<protein>
    <submittedName>
        <fullName evidence="12">Cysteine-rich repeat secretory protein 3</fullName>
    </submittedName>
</protein>
<dbReference type="AlphaFoldDB" id="A0AAW0K8B4"/>
<dbReference type="GO" id="GO:0046739">
    <property type="term" value="P:transport of virus in multicellular host"/>
    <property type="evidence" value="ECO:0007669"/>
    <property type="project" value="TreeGrafter"/>
</dbReference>
<gene>
    <name evidence="12" type="primary">CRRSP3_2</name>
    <name evidence="12" type="ORF">CFP56_024044</name>
</gene>
<dbReference type="Pfam" id="PF01657">
    <property type="entry name" value="Stress-antifung"/>
    <property type="match status" value="2"/>
</dbReference>
<evidence type="ECO:0000313" key="13">
    <source>
        <dbReference type="Proteomes" id="UP000237347"/>
    </source>
</evidence>
<dbReference type="CDD" id="cd23509">
    <property type="entry name" value="Gnk2-like"/>
    <property type="match status" value="2"/>
</dbReference>
<dbReference type="Proteomes" id="UP000237347">
    <property type="component" value="Unassembled WGS sequence"/>
</dbReference>
<organism evidence="12 13">
    <name type="scientific">Quercus suber</name>
    <name type="common">Cork oak</name>
    <dbReference type="NCBI Taxonomy" id="58331"/>
    <lineage>
        <taxon>Eukaryota</taxon>
        <taxon>Viridiplantae</taxon>
        <taxon>Streptophyta</taxon>
        <taxon>Embryophyta</taxon>
        <taxon>Tracheophyta</taxon>
        <taxon>Spermatophyta</taxon>
        <taxon>Magnoliopsida</taxon>
        <taxon>eudicotyledons</taxon>
        <taxon>Gunneridae</taxon>
        <taxon>Pentapetalae</taxon>
        <taxon>rosids</taxon>
        <taxon>fabids</taxon>
        <taxon>Fagales</taxon>
        <taxon>Fagaceae</taxon>
        <taxon>Quercus</taxon>
    </lineage>
</organism>
<evidence type="ECO:0000256" key="5">
    <source>
        <dbReference type="ARBA" id="ARBA00022949"/>
    </source>
</evidence>
<evidence type="ECO:0000256" key="3">
    <source>
        <dbReference type="ARBA" id="ARBA00022729"/>
    </source>
</evidence>
<proteinExistence type="inferred from homology"/>
<feature type="domain" description="Gnk2-homologous" evidence="11">
    <location>
        <begin position="147"/>
        <end position="246"/>
    </location>
</feature>
<keyword evidence="6" id="KW-1015">Disulfide bond</keyword>
<reference evidence="12 13" key="1">
    <citation type="journal article" date="2018" name="Sci. Data">
        <title>The draft genome sequence of cork oak.</title>
        <authorList>
            <person name="Ramos A.M."/>
            <person name="Usie A."/>
            <person name="Barbosa P."/>
            <person name="Barros P.M."/>
            <person name="Capote T."/>
            <person name="Chaves I."/>
            <person name="Simoes F."/>
            <person name="Abreu I."/>
            <person name="Carrasquinho I."/>
            <person name="Faro C."/>
            <person name="Guimaraes J.B."/>
            <person name="Mendonca D."/>
            <person name="Nobrega F."/>
            <person name="Rodrigues L."/>
            <person name="Saibo N.J.M."/>
            <person name="Varela M.C."/>
            <person name="Egas C."/>
            <person name="Matos J."/>
            <person name="Miguel C.M."/>
            <person name="Oliveira M.M."/>
            <person name="Ricardo C.P."/>
            <person name="Goncalves S."/>
        </authorList>
    </citation>
    <scope>NUCLEOTIDE SEQUENCE [LARGE SCALE GENOMIC DNA]</scope>
    <source>
        <strain evidence="13">cv. HL8</strain>
    </source>
</reference>
<dbReference type="InterPro" id="IPR002902">
    <property type="entry name" value="GNK2"/>
</dbReference>
<comment type="similarity">
    <text evidence="8">Belongs to the cysteine-rich repeat secretory protein family. Plasmodesmata-located proteins (PDLD) subfamily.</text>
</comment>
<evidence type="ECO:0000256" key="8">
    <source>
        <dbReference type="ARBA" id="ARBA00038393"/>
    </source>
</evidence>
<dbReference type="EMBL" id="PKMF04000381">
    <property type="protein sequence ID" value="KAK7834776.1"/>
    <property type="molecule type" value="Genomic_DNA"/>
</dbReference>
<feature type="domain" description="Gnk2-homologous" evidence="11">
    <location>
        <begin position="34"/>
        <end position="138"/>
    </location>
</feature>
<evidence type="ECO:0000256" key="9">
    <source>
        <dbReference type="SAM" id="Phobius"/>
    </source>
</evidence>
<dbReference type="InterPro" id="IPR038408">
    <property type="entry name" value="GNK2_sf"/>
</dbReference>
<dbReference type="PANTHER" id="PTHR32080">
    <property type="entry name" value="ANTIFUNGAL PROTEIN GINKBILOBIN-2-LIKE"/>
    <property type="match status" value="1"/>
</dbReference>
<dbReference type="Gene3D" id="3.30.430.20">
    <property type="entry name" value="Gnk2 domain, C-X8-C-X2-C motif"/>
    <property type="match status" value="2"/>
</dbReference>
<keyword evidence="4" id="KW-0677">Repeat</keyword>
<name>A0AAW0K8B4_QUESU</name>
<evidence type="ECO:0000313" key="12">
    <source>
        <dbReference type="EMBL" id="KAK7834776.1"/>
    </source>
</evidence>
<feature type="chain" id="PRO_5043485983" evidence="10">
    <location>
        <begin position="30"/>
        <end position="297"/>
    </location>
</feature>
<keyword evidence="9" id="KW-1133">Transmembrane helix</keyword>
<feature type="signal peptide" evidence="10">
    <location>
        <begin position="1"/>
        <end position="29"/>
    </location>
</feature>
<sequence>MNSTSTSIPFSLQLLILAPLALFLPSIKSSSDYSTLVYKNCATQTFTSTSSSHSQTLSSLFQELVAHSSQSKFFKTIEGNNNEMAISGLFQCRGDMSDEECHNCVNAMPQMSDSLCSLAMAARIQLFGCYTHYQADGFHEPDATTSKTNLLYKICGESEAVDGGFVELRDAAFSALESGVASGNGFFSSSYDSVQVTAQCEGDLGGCDCGECVDNAVQVAQEECGNSVSGEIYLDKCFISYSYYPDGTHGNSKPENQKGKNNGGNKTTAIVAGGAAALFLGFIFFLCIKSWNKKDDD</sequence>
<feature type="transmembrane region" description="Helical" evidence="9">
    <location>
        <begin position="269"/>
        <end position="288"/>
    </location>
</feature>
<evidence type="ECO:0000256" key="2">
    <source>
        <dbReference type="ARBA" id="ARBA00022581"/>
    </source>
</evidence>
<dbReference type="GO" id="GO:0009506">
    <property type="term" value="C:plasmodesma"/>
    <property type="evidence" value="ECO:0007669"/>
    <property type="project" value="UniProtKB-SubCell"/>
</dbReference>
<evidence type="ECO:0000256" key="1">
    <source>
        <dbReference type="ARBA" id="ARBA00004251"/>
    </source>
</evidence>
<dbReference type="GO" id="GO:0010497">
    <property type="term" value="P:plasmodesmata-mediated intercellular transport"/>
    <property type="evidence" value="ECO:0007669"/>
    <property type="project" value="TreeGrafter"/>
</dbReference>
<evidence type="ECO:0000256" key="4">
    <source>
        <dbReference type="ARBA" id="ARBA00022737"/>
    </source>
</evidence>
<dbReference type="FunFam" id="3.30.430.20:FF:000008">
    <property type="entry name" value="cysteine-rich repeat secretory protein 3"/>
    <property type="match status" value="1"/>
</dbReference>
<keyword evidence="9" id="KW-0472">Membrane</keyword>
<keyword evidence="3 10" id="KW-0732">Signal</keyword>
<accession>A0AAW0K8B4</accession>
<evidence type="ECO:0000256" key="6">
    <source>
        <dbReference type="ARBA" id="ARBA00023157"/>
    </source>
</evidence>
<keyword evidence="9" id="KW-0812">Transmembrane</keyword>
<dbReference type="InterPro" id="IPR051378">
    <property type="entry name" value="Cell2Cell_Antifungal"/>
</dbReference>